<dbReference type="Proteomes" id="UP000436483">
    <property type="component" value="Unassembled WGS sequence"/>
</dbReference>
<dbReference type="Pfam" id="PF08548">
    <property type="entry name" value="Peptidase_M10_C"/>
    <property type="match status" value="1"/>
</dbReference>
<feature type="compositionally biased region" description="Low complexity" evidence="5">
    <location>
        <begin position="231"/>
        <end position="245"/>
    </location>
</feature>
<comment type="cofactor">
    <cofactor evidence="1">
        <name>Ca(2+)</name>
        <dbReference type="ChEBI" id="CHEBI:29108"/>
    </cofactor>
</comment>
<dbReference type="Pfam" id="PF00353">
    <property type="entry name" value="HemolysinCabind"/>
    <property type="match status" value="1"/>
</dbReference>
<organism evidence="7 8">
    <name type="scientific">Microvirga makkahensis</name>
    <dbReference type="NCBI Taxonomy" id="1128670"/>
    <lineage>
        <taxon>Bacteria</taxon>
        <taxon>Pseudomonadati</taxon>
        <taxon>Pseudomonadota</taxon>
        <taxon>Alphaproteobacteria</taxon>
        <taxon>Hyphomicrobiales</taxon>
        <taxon>Methylobacteriaceae</taxon>
        <taxon>Microvirga</taxon>
    </lineage>
</organism>
<keyword evidence="3" id="KW-0964">Secreted</keyword>
<dbReference type="RefSeq" id="WP_160885435.1">
    <property type="nucleotide sequence ID" value="NZ_WURB01000011.1"/>
</dbReference>
<dbReference type="OrthoDB" id="733404at2"/>
<evidence type="ECO:0000256" key="2">
    <source>
        <dbReference type="ARBA" id="ARBA00004613"/>
    </source>
</evidence>
<dbReference type="Gene3D" id="3.40.390.10">
    <property type="entry name" value="Collagenase (Catalytic Domain)"/>
    <property type="match status" value="1"/>
</dbReference>
<dbReference type="EMBL" id="WURB01000011">
    <property type="protein sequence ID" value="MXQ12845.1"/>
    <property type="molecule type" value="Genomic_DNA"/>
</dbReference>
<evidence type="ECO:0000256" key="1">
    <source>
        <dbReference type="ARBA" id="ARBA00001913"/>
    </source>
</evidence>
<sequence>MGIQQCWGYLVNLHDGFQDYTPGGLGFQTLLGLASRAVGLNWTHRERMPGVDSPYDKGSYGFNASPYTLMSFNKLPANHSFYGGYGFLKTPSAIDTAALQEIYGPNMQIATGNNVYSLPTANVKGTGWTTIWDAGGIDTISGARSTLPVSINLNQASLKVGDPNAAGYFSRQINVYGGFTIAKGTVIENAIGGGSNDLIVGNAGANVLNGGLGNDTLKGLGGRDVFLFKSSPNSNTNGTGSSTTTWRATRSNWRGHISARSRPSAEP</sequence>
<dbReference type="InterPro" id="IPR024079">
    <property type="entry name" value="MetalloPept_cat_dom_sf"/>
</dbReference>
<comment type="subcellular location">
    <subcellularLocation>
        <location evidence="2">Secreted</location>
    </subcellularLocation>
</comment>
<feature type="domain" description="Peptidase M10 serralysin C-terminal" evidence="6">
    <location>
        <begin position="111"/>
        <end position="237"/>
    </location>
</feature>
<comment type="caution">
    <text evidence="7">The sequence shown here is derived from an EMBL/GenBank/DDBJ whole genome shotgun (WGS) entry which is preliminary data.</text>
</comment>
<gene>
    <name evidence="7" type="ORF">GR328_15535</name>
</gene>
<accession>A0A7X3SQ13</accession>
<dbReference type="GO" id="GO:0005615">
    <property type="term" value="C:extracellular space"/>
    <property type="evidence" value="ECO:0007669"/>
    <property type="project" value="InterPro"/>
</dbReference>
<dbReference type="InterPro" id="IPR001343">
    <property type="entry name" value="Hemolysn_Ca-bd"/>
</dbReference>
<keyword evidence="8" id="KW-1185">Reference proteome</keyword>
<protein>
    <recommendedName>
        <fullName evidence="6">Peptidase M10 serralysin C-terminal domain-containing protein</fullName>
    </recommendedName>
</protein>
<reference evidence="7 8" key="1">
    <citation type="submission" date="2019-12" db="EMBL/GenBank/DDBJ databases">
        <authorList>
            <person name="Yuan C.-G."/>
        </authorList>
    </citation>
    <scope>NUCLEOTIDE SEQUENCE [LARGE SCALE GENOMIC DNA]</scope>
    <source>
        <strain evidence="7 8">KCTC 23863</strain>
    </source>
</reference>
<evidence type="ECO:0000256" key="3">
    <source>
        <dbReference type="ARBA" id="ARBA00022525"/>
    </source>
</evidence>
<name>A0A7X3SQ13_9HYPH</name>
<evidence type="ECO:0000256" key="5">
    <source>
        <dbReference type="SAM" id="MobiDB-lite"/>
    </source>
</evidence>
<proteinExistence type="predicted"/>
<evidence type="ECO:0000259" key="6">
    <source>
        <dbReference type="Pfam" id="PF08548"/>
    </source>
</evidence>
<keyword evidence="4" id="KW-0677">Repeat</keyword>
<dbReference type="InterPro" id="IPR013858">
    <property type="entry name" value="Peptidase_M10B_C"/>
</dbReference>
<evidence type="ECO:0000313" key="8">
    <source>
        <dbReference type="Proteomes" id="UP000436483"/>
    </source>
</evidence>
<dbReference type="AlphaFoldDB" id="A0A7X3SQ13"/>
<dbReference type="Gene3D" id="2.150.10.10">
    <property type="entry name" value="Serralysin-like metalloprotease, C-terminal"/>
    <property type="match status" value="1"/>
</dbReference>
<dbReference type="SUPFAM" id="SSF51120">
    <property type="entry name" value="beta-Roll"/>
    <property type="match status" value="1"/>
</dbReference>
<feature type="region of interest" description="Disordered" evidence="5">
    <location>
        <begin position="231"/>
        <end position="267"/>
    </location>
</feature>
<dbReference type="GO" id="GO:0005509">
    <property type="term" value="F:calcium ion binding"/>
    <property type="evidence" value="ECO:0007669"/>
    <property type="project" value="InterPro"/>
</dbReference>
<dbReference type="GO" id="GO:0008237">
    <property type="term" value="F:metallopeptidase activity"/>
    <property type="evidence" value="ECO:0007669"/>
    <property type="project" value="InterPro"/>
</dbReference>
<reference evidence="7 8" key="2">
    <citation type="submission" date="2020-01" db="EMBL/GenBank/DDBJ databases">
        <title>Microvirga sp. nov., an arsenate reduction bacterium isolated from Tibet hotspring sediments.</title>
        <authorList>
            <person name="Xian W.-D."/>
            <person name="Li W.-J."/>
        </authorList>
    </citation>
    <scope>NUCLEOTIDE SEQUENCE [LARGE SCALE GENOMIC DNA]</scope>
    <source>
        <strain evidence="7 8">KCTC 23863</strain>
    </source>
</reference>
<evidence type="ECO:0000313" key="7">
    <source>
        <dbReference type="EMBL" id="MXQ12845.1"/>
    </source>
</evidence>
<dbReference type="InterPro" id="IPR011049">
    <property type="entry name" value="Serralysin-like_metalloprot_C"/>
</dbReference>
<dbReference type="PRINTS" id="PR00313">
    <property type="entry name" value="CABNDNGRPT"/>
</dbReference>
<evidence type="ECO:0000256" key="4">
    <source>
        <dbReference type="ARBA" id="ARBA00022737"/>
    </source>
</evidence>